<reference evidence="1 2" key="1">
    <citation type="submission" date="2014-04" db="EMBL/GenBank/DDBJ databases">
        <authorList>
            <person name="Sears C."/>
            <person name="Carroll K."/>
            <person name="Sack B.R."/>
            <person name="Qadri F."/>
            <person name="Myers L.L."/>
            <person name="Chung G.-T."/>
            <person name="Escheverria P."/>
            <person name="Fraser C.M."/>
            <person name="Sadzewicz L."/>
            <person name="Shefchek K.A."/>
            <person name="Tallon L."/>
            <person name="Das S.P."/>
            <person name="Daugherty S."/>
            <person name="Mongodin E.F."/>
        </authorList>
    </citation>
    <scope>NUCLEOTIDE SEQUENCE [LARGE SCALE GENOMIC DNA]</scope>
    <source>
        <strain evidence="1 2">3776 D15 i</strain>
    </source>
</reference>
<dbReference type="RefSeq" id="WP_036618068.1">
    <property type="nucleotide sequence ID" value="NZ_JNHK01000094.1"/>
</dbReference>
<protein>
    <recommendedName>
        <fullName evidence="3">Exonuclease SbcC</fullName>
    </recommendedName>
</protein>
<evidence type="ECO:0000313" key="1">
    <source>
        <dbReference type="EMBL" id="KDS35600.1"/>
    </source>
</evidence>
<gene>
    <name evidence="1" type="ORF">M091_2077</name>
</gene>
<evidence type="ECO:0008006" key="3">
    <source>
        <dbReference type="Google" id="ProtNLM"/>
    </source>
</evidence>
<comment type="caution">
    <text evidence="1">The sequence shown here is derived from an EMBL/GenBank/DDBJ whole genome shotgun (WGS) entry which is preliminary data.</text>
</comment>
<accession>A0AB34LCU1</accession>
<evidence type="ECO:0000313" key="2">
    <source>
        <dbReference type="Proteomes" id="UP000027850"/>
    </source>
</evidence>
<name>A0AB34LCU1_PARDI</name>
<proteinExistence type="predicted"/>
<dbReference type="EMBL" id="JNHK01000094">
    <property type="protein sequence ID" value="KDS35600.1"/>
    <property type="molecule type" value="Genomic_DNA"/>
</dbReference>
<dbReference type="Proteomes" id="UP000027850">
    <property type="component" value="Unassembled WGS sequence"/>
</dbReference>
<sequence length="1471" mass="166968">MGLISWIKTKYYNLKLSQADKYAANRDFAQAQLIYESLLGKQPLADAHLAKMLVDNASSVSEKLDVLRQLLELLQTVSEESNVDFSSTLNKHVSSIESLASSCFSAENYKDAVDLIVSIRDFRKDKQYSDKVNRYKAYYNFKIANAESIQIAGLFKDSVQYLNSLSYAPVSEIKELIKILEKQNRFARGIKFLIQLQSVGNWVKDIIFDYIVNVISNNDSELKNVKHFSDICLDKKICQEAAADLYQRSLKKAQTKDYVSAVLYDRFASEYLSENNQFNFDRSSHILEELSVRADASEIKKLTTLAQSLKLSSAQLFTLEKRINEIAVAAKPDKALAICRLYIGTSSFDKVYLEKALSLAKTGEKIDVPELRRVIKNQTDEISLPNTLAPFVAYLPVLEQEFVDSAITAIKQKGSTELLDKYWKVQNDSRFIESLITKSFDGWKKFANHIAANHNLYLDGKEFIEAFCDSIRDTDELELILDLSEKILKAGKDVKDFYITIILKYSKSGPNVEESLDLVNRGLSHVKEDKLERLLLEKKRLISLLIQAEKFDRAESEIKSILKTDDEASTLLAELYYKRAAVSKNEDEKSNWLYRVLDVNEGYSLHDRFNRCLQDSLTSLCDIAKTFCNSGDKEKAFGISDRISSYWSHWIPLYVSLREDIKELDATLNDKVKYDAETLKKIVSSCPSCKDYDSDHFRSLWDSYSTAIIKKSQSQPHDKAIKALSTLKKAILTYAPASFVSEKEEELTKLIVKLKWELANEYEHDLSLDEAIKLYDEIAADKIQSYINRSELRSLICHVKANKVDAVVEERIYEALQLRSYQALREDLAYRFACYLLEHTRPADAEKLLREFLPDEKALLDICENIYVKAAEERLAEFNQLVKKLNDGKMTVAEAVAFKASLRDYKKQITGKLTDLSKEFAKFVPTIEAYILSKMFEEEAYKDILDKLMQENPNYIEDDTDFRNIAIASLGLVESDINDEAILKRAISTCITAIYSDRLFVRSLDYTSWDDKYEFTLDGSLGQTNYDSYDELPENVNFNSPIDNANIAIKDVQNSLLTRLEASVRKYHPELETFCNNEKDALDRIIELRLDKSYILASPQLCRTLASIRMSIENAFEYELGQDYGNREDVIALGCTYGFSGPEYSEYSKGYNALIFCKNSLSLKPSASVACAFTADKVSDIKKYKRLASELKSAVGTAMNADIKDKMDFKTFLNKYEVICKTVGDTTLSLTCSNYVNGEVVHLLNEDRMELREGVGYMVRIYNIAPSNFQAKKNLEGILCNLVVLVEEKGLTADRNALNKALSDTGNSFKVVVEDATIQAKLSAIVDKVNNNKMKNNIALSEVYKLYQKNPYNARICENLVSLCEMCIFEYVIKDAYGASSVKTTLNSLQSNMSSTFRAKASKLSKAYNDIWGTLPQTTRMLLSGSGMALGQSLNDKGYALKAGLDYLKTLGSVRASSSRFAFLEDMDLPF</sequence>
<organism evidence="1 2">
    <name type="scientific">Parabacteroides distasonis str. 3776 D15 i</name>
    <dbReference type="NCBI Taxonomy" id="1339342"/>
    <lineage>
        <taxon>Bacteria</taxon>
        <taxon>Pseudomonadati</taxon>
        <taxon>Bacteroidota</taxon>
        <taxon>Bacteroidia</taxon>
        <taxon>Bacteroidales</taxon>
        <taxon>Tannerellaceae</taxon>
        <taxon>Parabacteroides</taxon>
    </lineage>
</organism>